<evidence type="ECO:0000256" key="1">
    <source>
        <dbReference type="SAM" id="MobiDB-lite"/>
    </source>
</evidence>
<evidence type="ECO:0000259" key="2">
    <source>
        <dbReference type="Pfam" id="PF13546"/>
    </source>
</evidence>
<dbReference type="RefSeq" id="WP_336540573.1">
    <property type="nucleotide sequence ID" value="NZ_JBBAYM010000058.1"/>
</dbReference>
<comment type="caution">
    <text evidence="3">The sequence shown here is derived from an EMBL/GenBank/DDBJ whole genome shotgun (WGS) entry which is preliminary data.</text>
</comment>
<name>A0ABU8GW54_9ACTN</name>
<dbReference type="Pfam" id="PF13546">
    <property type="entry name" value="DDE_5"/>
    <property type="match status" value="1"/>
</dbReference>
<organism evidence="3 4">
    <name type="scientific">Streptomyces brasiliscabiei</name>
    <dbReference type="NCBI Taxonomy" id="2736302"/>
    <lineage>
        <taxon>Bacteria</taxon>
        <taxon>Bacillati</taxon>
        <taxon>Actinomycetota</taxon>
        <taxon>Actinomycetes</taxon>
        <taxon>Kitasatosporales</taxon>
        <taxon>Streptomycetaceae</taxon>
        <taxon>Streptomyces</taxon>
    </lineage>
</organism>
<evidence type="ECO:0000313" key="3">
    <source>
        <dbReference type="EMBL" id="MEI5616601.1"/>
    </source>
</evidence>
<dbReference type="EMBL" id="JBBAYM010000058">
    <property type="protein sequence ID" value="MEI5616601.1"/>
    <property type="molecule type" value="Genomic_DNA"/>
</dbReference>
<keyword evidence="4" id="KW-1185">Reference proteome</keyword>
<feature type="region of interest" description="Disordered" evidence="1">
    <location>
        <begin position="18"/>
        <end position="38"/>
    </location>
</feature>
<reference evidence="3 4" key="1">
    <citation type="submission" date="2024-03" db="EMBL/GenBank/DDBJ databases">
        <title>First Report of Pectobacterium brasiliscabiei causing potato scab in china.</title>
        <authorList>
            <person name="Handique U."/>
        </authorList>
    </citation>
    <scope>NUCLEOTIDE SEQUENCE [LARGE SCALE GENOMIC DNA]</scope>
    <source>
        <strain evidence="3 4">ZRIMU1503</strain>
    </source>
</reference>
<protein>
    <submittedName>
        <fullName evidence="3">Transposase</fullName>
    </submittedName>
</protein>
<proteinExistence type="predicted"/>
<evidence type="ECO:0000313" key="4">
    <source>
        <dbReference type="Proteomes" id="UP001365781"/>
    </source>
</evidence>
<sequence>MRDEEAVLERTAGWAVGLLDDGDGGPDRGRGGGRQSSTDAVAAARQYSGSVGGVDVCQVAVHLTFASSAGHCLIGRRLRFIQQWAADEERREPTGVPRRAVLRHQAAARGGHAPCRRPAGLIRFLLPGRGGLWREGVAYRLRELGLDYVVRRAPTTRSPPAL</sequence>
<dbReference type="InterPro" id="IPR038721">
    <property type="entry name" value="IS701-like_DDE_dom"/>
</dbReference>
<feature type="domain" description="Transposase IS701-like DDE" evidence="2">
    <location>
        <begin position="36"/>
        <end position="100"/>
    </location>
</feature>
<gene>
    <name evidence="3" type="ORF">WB403_46635</name>
</gene>
<accession>A0ABU8GW54</accession>
<dbReference type="Proteomes" id="UP001365781">
    <property type="component" value="Unassembled WGS sequence"/>
</dbReference>